<dbReference type="Pfam" id="PF02581">
    <property type="entry name" value="TMP-TENI"/>
    <property type="match status" value="1"/>
</dbReference>
<comment type="catalytic activity">
    <reaction evidence="10 13">
        <text>4-methyl-5-(2-phosphooxyethyl)-thiazole + 4-amino-2-methyl-5-(diphosphooxymethyl)pyrimidine + H(+) = thiamine phosphate + diphosphate</text>
        <dbReference type="Rhea" id="RHEA:22328"/>
        <dbReference type="ChEBI" id="CHEBI:15378"/>
        <dbReference type="ChEBI" id="CHEBI:33019"/>
        <dbReference type="ChEBI" id="CHEBI:37575"/>
        <dbReference type="ChEBI" id="CHEBI:57841"/>
        <dbReference type="ChEBI" id="CHEBI:58296"/>
        <dbReference type="EC" id="2.5.1.3"/>
    </reaction>
</comment>
<dbReference type="HAMAP" id="MF_00097">
    <property type="entry name" value="TMP_synthase"/>
    <property type="match status" value="1"/>
</dbReference>
<accession>A0ABN6DVA4</accession>
<evidence type="ECO:0000259" key="14">
    <source>
        <dbReference type="Pfam" id="PF02581"/>
    </source>
</evidence>
<dbReference type="Gene3D" id="3.40.1190.20">
    <property type="match status" value="1"/>
</dbReference>
<dbReference type="InterPro" id="IPR036206">
    <property type="entry name" value="ThiamineP_synth_sf"/>
</dbReference>
<feature type="binding site" evidence="13">
    <location>
        <begin position="130"/>
        <end position="132"/>
    </location>
    <ligand>
        <name>2-[(2R,5Z)-2-carboxy-4-methylthiazol-5(2H)-ylidene]ethyl phosphate</name>
        <dbReference type="ChEBI" id="CHEBI:62899"/>
    </ligand>
</feature>
<dbReference type="Pfam" id="PF08543">
    <property type="entry name" value="Phos_pyr_kin"/>
    <property type="match status" value="1"/>
</dbReference>
<feature type="binding site" evidence="13">
    <location>
        <position position="104"/>
    </location>
    <ligand>
        <name>4-amino-2-methyl-5-(diphosphooxymethyl)pyrimidine</name>
        <dbReference type="ChEBI" id="CHEBI:57841"/>
    </ligand>
</feature>
<dbReference type="InterPro" id="IPR013749">
    <property type="entry name" value="PM/HMP-P_kinase-1"/>
</dbReference>
<evidence type="ECO:0000256" key="1">
    <source>
        <dbReference type="ARBA" id="ARBA00005165"/>
    </source>
</evidence>
<keyword evidence="5" id="KW-0418">Kinase</keyword>
<evidence type="ECO:0000256" key="6">
    <source>
        <dbReference type="ARBA" id="ARBA00022840"/>
    </source>
</evidence>
<dbReference type="CDD" id="cd01169">
    <property type="entry name" value="HMPP_kinase"/>
    <property type="match status" value="1"/>
</dbReference>
<evidence type="ECO:0000256" key="8">
    <source>
        <dbReference type="ARBA" id="ARBA00022977"/>
    </source>
</evidence>
<dbReference type="PANTHER" id="PTHR20858:SF17">
    <property type="entry name" value="HYDROXYMETHYLPYRIMIDINE_PHOSPHOMETHYLPYRIMIDINE KINASE THI20-RELATED"/>
    <property type="match status" value="1"/>
</dbReference>
<evidence type="ECO:0000313" key="17">
    <source>
        <dbReference type="Proteomes" id="UP001319827"/>
    </source>
</evidence>
<keyword evidence="6" id="KW-0067">ATP-binding</keyword>
<dbReference type="InterPro" id="IPR004399">
    <property type="entry name" value="HMP/HMP-P_kinase_dom"/>
</dbReference>
<evidence type="ECO:0000256" key="9">
    <source>
        <dbReference type="ARBA" id="ARBA00023268"/>
    </source>
</evidence>
<dbReference type="EMBL" id="AP024355">
    <property type="protein sequence ID" value="BCR03921.1"/>
    <property type="molecule type" value="Genomic_DNA"/>
</dbReference>
<feature type="binding site" evidence="13">
    <location>
        <position position="85"/>
    </location>
    <ligand>
        <name>Mg(2+)</name>
        <dbReference type="ChEBI" id="CHEBI:18420"/>
    </ligand>
</feature>
<gene>
    <name evidence="16" type="primary">thiDE</name>
    <name evidence="13" type="synonym">thiE</name>
    <name evidence="16" type="ORF">DESUT3_09900</name>
</gene>
<dbReference type="Gene3D" id="3.20.20.70">
    <property type="entry name" value="Aldolase class I"/>
    <property type="match status" value="1"/>
</dbReference>
<dbReference type="NCBIfam" id="TIGR00097">
    <property type="entry name" value="HMP-P_kinase"/>
    <property type="match status" value="1"/>
</dbReference>
<evidence type="ECO:0000259" key="15">
    <source>
        <dbReference type="Pfam" id="PF08543"/>
    </source>
</evidence>
<feature type="binding site" evidence="13">
    <location>
        <position position="160"/>
    </location>
    <ligand>
        <name>2-[(2R,5Z)-2-carboxy-4-methylthiazol-5(2H)-ylidene]ethyl phosphate</name>
        <dbReference type="ChEBI" id="CHEBI:62899"/>
    </ligand>
</feature>
<organism evidence="16 17">
    <name type="scientific">Desulfuromonas versatilis</name>
    <dbReference type="NCBI Taxonomy" id="2802975"/>
    <lineage>
        <taxon>Bacteria</taxon>
        <taxon>Pseudomonadati</taxon>
        <taxon>Thermodesulfobacteriota</taxon>
        <taxon>Desulfuromonadia</taxon>
        <taxon>Desulfuromonadales</taxon>
        <taxon>Desulfuromonadaceae</taxon>
        <taxon>Desulfuromonas</taxon>
    </lineage>
</organism>
<comment type="cofactor">
    <cofactor evidence="13">
        <name>Mg(2+)</name>
        <dbReference type="ChEBI" id="CHEBI:18420"/>
    </cofactor>
    <text evidence="13">Binds 1 Mg(2+) ion per subunit.</text>
</comment>
<keyword evidence="4" id="KW-0547">Nucleotide-binding</keyword>
<keyword evidence="7 13" id="KW-0460">Magnesium</keyword>
<sequence length="472" mass="49353">MIKGLYVITDSDRDGNLAARVEAALQGGARVIQYRDKELPAERRIEAARQLAGLCRKVGATFIVNDDANLAAACEADGVHLGQGDGTVAEARKILGHQRIIGVSTRTVEQALKAETQGADYIGVGSIYPTGTKQDTELVGIDTLKKVRRAVKIPIVAIGGIDRERADEAITAGADAVAVISAVMADPFPSLAAREIALQFNRHLPYPRGRVLSVAGSDSGGGAGIQADLKTITLLGAFGSSALTALTAQNTRGVRGIHPCPEDFVADQIEAVLSDLGADTVKTGMLYSAEIIGVVARALKRRNLLTVVDPVMIAKGGAPLLQQQAVDTLLARLLPLTYLITPNIPEAEAIAGLKVKTEADMEVAARALQKLGARNVLIKGGHLPGPAVDLLLAGDSVHRFGAERLETPNTHGTGCTYSAAIATFIAQGMPLVKAVEKAKAFITEAIRSAVPLGSGHGPVNHWQAAKAVISDE</sequence>
<evidence type="ECO:0000256" key="3">
    <source>
        <dbReference type="ARBA" id="ARBA00022723"/>
    </source>
</evidence>
<feature type="domain" description="Thiamine phosphate synthase/TenI" evidence="14">
    <location>
        <begin position="5"/>
        <end position="183"/>
    </location>
</feature>
<dbReference type="NCBIfam" id="TIGR00693">
    <property type="entry name" value="thiE"/>
    <property type="match status" value="1"/>
</dbReference>
<dbReference type="SUPFAM" id="SSF53613">
    <property type="entry name" value="Ribokinase-like"/>
    <property type="match status" value="1"/>
</dbReference>
<proteinExistence type="inferred from homology"/>
<name>A0ABN6DVA4_9BACT</name>
<keyword evidence="17" id="KW-1185">Reference proteome</keyword>
<evidence type="ECO:0000256" key="13">
    <source>
        <dbReference type="HAMAP-Rule" id="MF_00097"/>
    </source>
</evidence>
<comment type="pathway">
    <text evidence="1 13">Cofactor biosynthesis; thiamine diphosphate biosynthesis; thiamine phosphate from 4-amino-2-methyl-5-diphosphomethylpyrimidine and 4-methyl-5-(2-phosphoethyl)-thiazole: step 1/1.</text>
</comment>
<feature type="domain" description="Pyridoxamine kinase/Phosphomethylpyrimidine kinase" evidence="15">
    <location>
        <begin position="218"/>
        <end position="460"/>
    </location>
</feature>
<dbReference type="InterPro" id="IPR022998">
    <property type="entry name" value="ThiamineP_synth_TenI"/>
</dbReference>
<dbReference type="InterPro" id="IPR034291">
    <property type="entry name" value="TMP_synthase"/>
</dbReference>
<dbReference type="InterPro" id="IPR029056">
    <property type="entry name" value="Ribokinase-like"/>
</dbReference>
<dbReference type="RefSeq" id="WP_221251356.1">
    <property type="nucleotide sequence ID" value="NZ_AP024355.1"/>
</dbReference>
<keyword evidence="9" id="KW-0511">Multifunctional enzyme</keyword>
<evidence type="ECO:0000256" key="4">
    <source>
        <dbReference type="ARBA" id="ARBA00022741"/>
    </source>
</evidence>
<feature type="binding site" evidence="13">
    <location>
        <position position="65"/>
    </location>
    <ligand>
        <name>4-amino-2-methyl-5-(diphosphooxymethyl)pyrimidine</name>
        <dbReference type="ChEBI" id="CHEBI:57841"/>
    </ligand>
</feature>
<feature type="binding site" evidence="13">
    <location>
        <position position="133"/>
    </location>
    <ligand>
        <name>4-amino-2-methyl-5-(diphosphooxymethyl)pyrimidine</name>
        <dbReference type="ChEBI" id="CHEBI:57841"/>
    </ligand>
</feature>
<comment type="catalytic activity">
    <reaction evidence="11 13">
        <text>2-(2-carboxy-4-methylthiazol-5-yl)ethyl phosphate + 4-amino-2-methyl-5-(diphosphooxymethyl)pyrimidine + 2 H(+) = thiamine phosphate + CO2 + diphosphate</text>
        <dbReference type="Rhea" id="RHEA:47848"/>
        <dbReference type="ChEBI" id="CHEBI:15378"/>
        <dbReference type="ChEBI" id="CHEBI:16526"/>
        <dbReference type="ChEBI" id="CHEBI:33019"/>
        <dbReference type="ChEBI" id="CHEBI:37575"/>
        <dbReference type="ChEBI" id="CHEBI:57841"/>
        <dbReference type="ChEBI" id="CHEBI:62890"/>
        <dbReference type="EC" id="2.5.1.3"/>
    </reaction>
</comment>
<keyword evidence="8 13" id="KW-0784">Thiamine biosynthesis</keyword>
<reference evidence="16 17" key="1">
    <citation type="journal article" date="2016" name="C (Basel)">
        <title>Selective Growth of and Electricity Production by Marine Exoelectrogenic Bacteria in Self-Aggregated Hydrogel of Microbially Reduced Graphene Oxide.</title>
        <authorList>
            <person name="Yoshida N."/>
            <person name="Goto Y."/>
            <person name="Miyata Y."/>
        </authorList>
    </citation>
    <scope>NUCLEOTIDE SEQUENCE [LARGE SCALE GENOMIC DNA]</scope>
    <source>
        <strain evidence="16 17">NIT-T3</strain>
    </source>
</reference>
<reference evidence="16 17" key="2">
    <citation type="journal article" date="2021" name="Int. J. Syst. Evol. Microbiol.">
        <title>Isolation and Polyphasic Characterization of Desulfuromonas versatilis sp. Nov., an Electrogenic Bacteria Capable of Versatile Metabolism Isolated from a Graphene Oxide-Reducing Enrichment Culture.</title>
        <authorList>
            <person name="Xie L."/>
            <person name="Yoshida N."/>
            <person name="Ishii S."/>
            <person name="Meng L."/>
        </authorList>
    </citation>
    <scope>NUCLEOTIDE SEQUENCE [LARGE SCALE GENOMIC DNA]</scope>
    <source>
        <strain evidence="16 17">NIT-T3</strain>
    </source>
</reference>
<comment type="similarity">
    <text evidence="13">Belongs to the thiamine-phosphate synthase family.</text>
</comment>
<evidence type="ECO:0000256" key="12">
    <source>
        <dbReference type="ARBA" id="ARBA00047883"/>
    </source>
</evidence>
<dbReference type="EC" id="2.5.1.3" evidence="13"/>
<keyword evidence="2 13" id="KW-0808">Transferase</keyword>
<feature type="binding site" evidence="13">
    <location>
        <begin position="33"/>
        <end position="37"/>
    </location>
    <ligand>
        <name>4-amino-2-methyl-5-(diphosphooxymethyl)pyrimidine</name>
        <dbReference type="ChEBI" id="CHEBI:57841"/>
    </ligand>
</feature>
<evidence type="ECO:0000256" key="7">
    <source>
        <dbReference type="ARBA" id="ARBA00022842"/>
    </source>
</evidence>
<comment type="function">
    <text evidence="13">Condenses 4-methyl-5-(beta-hydroxyethyl)thiazole monophosphate (THZ-P) and 2-methyl-4-amino-5-hydroxymethyl pyrimidine pyrophosphate (HMP-PP) to form thiamine monophosphate (TMP).</text>
</comment>
<evidence type="ECO:0000313" key="16">
    <source>
        <dbReference type="EMBL" id="BCR03921.1"/>
    </source>
</evidence>
<dbReference type="SUPFAM" id="SSF51391">
    <property type="entry name" value="Thiamin phosphate synthase"/>
    <property type="match status" value="1"/>
</dbReference>
<dbReference type="CDD" id="cd00564">
    <property type="entry name" value="TMP_TenI"/>
    <property type="match status" value="1"/>
</dbReference>
<evidence type="ECO:0000256" key="10">
    <source>
        <dbReference type="ARBA" id="ARBA00047334"/>
    </source>
</evidence>
<keyword evidence="3 13" id="KW-0479">Metal-binding</keyword>
<dbReference type="PANTHER" id="PTHR20858">
    <property type="entry name" value="PHOSPHOMETHYLPYRIMIDINE KINASE"/>
    <property type="match status" value="1"/>
</dbReference>
<feature type="binding site" evidence="13">
    <location>
        <position position="66"/>
    </location>
    <ligand>
        <name>Mg(2+)</name>
        <dbReference type="ChEBI" id="CHEBI:18420"/>
    </ligand>
</feature>
<dbReference type="InterPro" id="IPR013785">
    <property type="entry name" value="Aldolase_TIM"/>
</dbReference>
<evidence type="ECO:0000256" key="5">
    <source>
        <dbReference type="ARBA" id="ARBA00022777"/>
    </source>
</evidence>
<evidence type="ECO:0000256" key="11">
    <source>
        <dbReference type="ARBA" id="ARBA00047851"/>
    </source>
</evidence>
<evidence type="ECO:0000256" key="2">
    <source>
        <dbReference type="ARBA" id="ARBA00022679"/>
    </source>
</evidence>
<protein>
    <recommendedName>
        <fullName evidence="13">Thiamine-phosphate synthase</fullName>
        <shortName evidence="13">TP synthase</shortName>
        <shortName evidence="13">TPS</shortName>
        <ecNumber evidence="13">2.5.1.3</ecNumber>
    </recommendedName>
    <alternativeName>
        <fullName evidence="13">Thiamine-phosphate pyrophosphorylase</fullName>
        <shortName evidence="13">TMP pyrophosphorylase</shortName>
        <shortName evidence="13">TMP-PPase</shortName>
    </alternativeName>
</protein>
<dbReference type="Proteomes" id="UP001319827">
    <property type="component" value="Chromosome"/>
</dbReference>
<comment type="catalytic activity">
    <reaction evidence="12 13">
        <text>2-[(2R,5Z)-2-carboxy-4-methylthiazol-5(2H)-ylidene]ethyl phosphate + 4-amino-2-methyl-5-(diphosphooxymethyl)pyrimidine + 2 H(+) = thiamine phosphate + CO2 + diphosphate</text>
        <dbReference type="Rhea" id="RHEA:47844"/>
        <dbReference type="ChEBI" id="CHEBI:15378"/>
        <dbReference type="ChEBI" id="CHEBI:16526"/>
        <dbReference type="ChEBI" id="CHEBI:33019"/>
        <dbReference type="ChEBI" id="CHEBI:37575"/>
        <dbReference type="ChEBI" id="CHEBI:57841"/>
        <dbReference type="ChEBI" id="CHEBI:62899"/>
        <dbReference type="EC" id="2.5.1.3"/>
    </reaction>
</comment>
<feature type="binding site" evidence="13">
    <location>
        <begin position="180"/>
        <end position="181"/>
    </location>
    <ligand>
        <name>2-[(2R,5Z)-2-carboxy-4-methylthiazol-5(2H)-ylidene]ethyl phosphate</name>
        <dbReference type="ChEBI" id="CHEBI:62899"/>
    </ligand>
</feature>